<reference evidence="3" key="1">
    <citation type="submission" date="2013-03" db="EMBL/GenBank/DDBJ databases">
        <title>The Genome Sequence of Anopheles minimus MINIMUS1.</title>
        <authorList>
            <consortium name="The Broad Institute Genomics Platform"/>
            <person name="Neafsey D.E."/>
            <person name="Walton C."/>
            <person name="Walker B."/>
            <person name="Young S.K."/>
            <person name="Zeng Q."/>
            <person name="Gargeya S."/>
            <person name="Fitzgerald M."/>
            <person name="Haas B."/>
            <person name="Abouelleil A."/>
            <person name="Allen A.W."/>
            <person name="Alvarado L."/>
            <person name="Arachchi H.M."/>
            <person name="Berlin A.M."/>
            <person name="Chapman S.B."/>
            <person name="Gainer-Dewar J."/>
            <person name="Goldberg J."/>
            <person name="Griggs A."/>
            <person name="Gujja S."/>
            <person name="Hansen M."/>
            <person name="Howarth C."/>
            <person name="Imamovic A."/>
            <person name="Ireland A."/>
            <person name="Larimer J."/>
            <person name="McCowan C."/>
            <person name="Murphy C."/>
            <person name="Pearson M."/>
            <person name="Poon T.W."/>
            <person name="Priest M."/>
            <person name="Roberts A."/>
            <person name="Saif S."/>
            <person name="Shea T."/>
            <person name="Sisk P."/>
            <person name="Sykes S."/>
            <person name="Wortman J."/>
            <person name="Nusbaum C."/>
            <person name="Birren B."/>
        </authorList>
    </citation>
    <scope>NUCLEOTIDE SEQUENCE [LARGE SCALE GENOMIC DNA]</scope>
    <source>
        <strain evidence="3">MINIMUS1</strain>
    </source>
</reference>
<dbReference type="EnsemblMetazoa" id="AMIN009889-RA">
    <property type="protein sequence ID" value="AMIN009889-PA"/>
    <property type="gene ID" value="AMIN009889"/>
</dbReference>
<feature type="compositionally biased region" description="Polar residues" evidence="1">
    <location>
        <begin position="23"/>
        <end position="42"/>
    </location>
</feature>
<keyword evidence="3" id="KW-1185">Reference proteome</keyword>
<evidence type="ECO:0000313" key="2">
    <source>
        <dbReference type="EnsemblMetazoa" id="AMIN009889-PA"/>
    </source>
</evidence>
<protein>
    <submittedName>
        <fullName evidence="2">Uncharacterized protein</fullName>
    </submittedName>
</protein>
<accession>A0A182WHN5</accession>
<proteinExistence type="predicted"/>
<evidence type="ECO:0000313" key="3">
    <source>
        <dbReference type="Proteomes" id="UP000075920"/>
    </source>
</evidence>
<dbReference type="AlphaFoldDB" id="A0A182WHN5"/>
<name>A0A182WHN5_9DIPT</name>
<feature type="region of interest" description="Disordered" evidence="1">
    <location>
        <begin position="23"/>
        <end position="132"/>
    </location>
</feature>
<dbReference type="Proteomes" id="UP000075920">
    <property type="component" value="Unassembled WGS sequence"/>
</dbReference>
<sequence>MYRPSQTPHLALSMTWTEKFVQMSSSRTAPKTGEQQLRSAQTIERRQNTRDGPTCARLNPCGPRRRPAPGDDARRCYDDTRNPAAPPSDMLNAELETRRIGQPQASRHAYTPGEGVGGYDPDLGPALVPPDH</sequence>
<evidence type="ECO:0000256" key="1">
    <source>
        <dbReference type="SAM" id="MobiDB-lite"/>
    </source>
</evidence>
<dbReference type="VEuPathDB" id="VectorBase:AMIN009889"/>
<feature type="compositionally biased region" description="Basic and acidic residues" evidence="1">
    <location>
        <begin position="68"/>
        <end position="81"/>
    </location>
</feature>
<reference evidence="2" key="2">
    <citation type="submission" date="2020-05" db="UniProtKB">
        <authorList>
            <consortium name="EnsemblMetazoa"/>
        </authorList>
    </citation>
    <scope>IDENTIFICATION</scope>
    <source>
        <strain evidence="2">MINIMUS1</strain>
    </source>
</reference>
<organism evidence="2 3">
    <name type="scientific">Anopheles minimus</name>
    <dbReference type="NCBI Taxonomy" id="112268"/>
    <lineage>
        <taxon>Eukaryota</taxon>
        <taxon>Metazoa</taxon>
        <taxon>Ecdysozoa</taxon>
        <taxon>Arthropoda</taxon>
        <taxon>Hexapoda</taxon>
        <taxon>Insecta</taxon>
        <taxon>Pterygota</taxon>
        <taxon>Neoptera</taxon>
        <taxon>Endopterygota</taxon>
        <taxon>Diptera</taxon>
        <taxon>Nematocera</taxon>
        <taxon>Culicoidea</taxon>
        <taxon>Culicidae</taxon>
        <taxon>Anophelinae</taxon>
        <taxon>Anopheles</taxon>
    </lineage>
</organism>